<evidence type="ECO:0008006" key="5">
    <source>
        <dbReference type="Google" id="ProtNLM"/>
    </source>
</evidence>
<dbReference type="Pfam" id="PF05600">
    <property type="entry name" value="CDK5RAP3"/>
    <property type="match status" value="1"/>
</dbReference>
<evidence type="ECO:0000256" key="2">
    <source>
        <dbReference type="SAM" id="Coils"/>
    </source>
</evidence>
<keyword evidence="2" id="KW-0175">Coiled coil</keyword>
<comment type="similarity">
    <text evidence="1">Belongs to the CDK5RAP3 family.</text>
</comment>
<proteinExistence type="inferred from homology"/>
<feature type="non-terminal residue" evidence="3">
    <location>
        <position position="1"/>
    </location>
</feature>
<evidence type="ECO:0000313" key="3">
    <source>
        <dbReference type="EMBL" id="CAJ0571395.1"/>
    </source>
</evidence>
<keyword evidence="4" id="KW-1185">Reference proteome</keyword>
<dbReference type="GO" id="GO:0012505">
    <property type="term" value="C:endomembrane system"/>
    <property type="evidence" value="ECO:0007669"/>
    <property type="project" value="TreeGrafter"/>
</dbReference>
<dbReference type="GO" id="GO:0007346">
    <property type="term" value="P:regulation of mitotic cell cycle"/>
    <property type="evidence" value="ECO:0007669"/>
    <property type="project" value="TreeGrafter"/>
</dbReference>
<protein>
    <recommendedName>
        <fullName evidence="5">CDK5RAP3-like protein</fullName>
    </recommendedName>
</protein>
<dbReference type="AlphaFoldDB" id="A0AA36CLN8"/>
<gene>
    <name evidence="3" type="ORF">MSPICULIGERA_LOCUS9804</name>
</gene>
<comment type="caution">
    <text evidence="3">The sequence shown here is derived from an EMBL/GenBank/DDBJ whole genome shotgun (WGS) entry which is preliminary data.</text>
</comment>
<accession>A0AA36CLN8</accession>
<evidence type="ECO:0000256" key="1">
    <source>
        <dbReference type="ARBA" id="ARBA00007478"/>
    </source>
</evidence>
<dbReference type="PANTHER" id="PTHR14894">
    <property type="entry name" value="CDK5 REGULATORY SUBUNIT-ASSOCIATED PROTEIN 3"/>
    <property type="match status" value="1"/>
</dbReference>
<dbReference type="Proteomes" id="UP001177023">
    <property type="component" value="Unassembled WGS sequence"/>
</dbReference>
<dbReference type="InterPro" id="IPR008491">
    <property type="entry name" value="CDK5RAP3"/>
</dbReference>
<sequence>MASELPIDIHCAKLLDWLISRRHSNREWQKNVLAIREKIKTAILDMPESEEVVRLLSGTSINYFHCQQIINILKETEKDTKNFLGFYSSQRMKDWQEIESLYKKDNVYLAEAAQILQRFVQYEIPGLKRQIAKADQSLEEGVKKEKDYLKQSADAKKDYHKELERLGLQGKKLRSELLALAADLPAFFAQQNSQIGNLAAARDYYANFRTYLLRGVLPTSAFLPALSLLFTKGGNATAYELKHGKAPDSVELPNYDLLLRAGEEEKPDEGIDFGDDIDFGDGDAIDFGESIQIETVGDDTGATLGGLVARGDEALPLLENTSTQKTVKNELKELLGFLAMRLEDEERESPADNLVLAAEVRPENAKVPITTLNTWIRLIKEILADLSAEHRIHLFKIRSSPQYVETLVEALERKHESEARYAMMAEAMKERQSGASETAKKLRAELQVLLSNTKELQEQIAAEISKKYENRRVNIMGGYTPALANIS</sequence>
<reference evidence="3" key="1">
    <citation type="submission" date="2023-06" db="EMBL/GenBank/DDBJ databases">
        <authorList>
            <person name="Delattre M."/>
        </authorList>
    </citation>
    <scope>NUCLEOTIDE SEQUENCE</scope>
    <source>
        <strain evidence="3">AF72</strain>
    </source>
</reference>
<evidence type="ECO:0000313" key="4">
    <source>
        <dbReference type="Proteomes" id="UP001177023"/>
    </source>
</evidence>
<name>A0AA36CLN8_9BILA</name>
<organism evidence="3 4">
    <name type="scientific">Mesorhabditis spiculigera</name>
    <dbReference type="NCBI Taxonomy" id="96644"/>
    <lineage>
        <taxon>Eukaryota</taxon>
        <taxon>Metazoa</taxon>
        <taxon>Ecdysozoa</taxon>
        <taxon>Nematoda</taxon>
        <taxon>Chromadorea</taxon>
        <taxon>Rhabditida</taxon>
        <taxon>Rhabditina</taxon>
        <taxon>Rhabditomorpha</taxon>
        <taxon>Rhabditoidea</taxon>
        <taxon>Rhabditidae</taxon>
        <taxon>Mesorhabditinae</taxon>
        <taxon>Mesorhabditis</taxon>
    </lineage>
</organism>
<dbReference type="EMBL" id="CATQJA010002560">
    <property type="protein sequence ID" value="CAJ0571395.1"/>
    <property type="molecule type" value="Genomic_DNA"/>
</dbReference>
<feature type="coiled-coil region" evidence="2">
    <location>
        <begin position="425"/>
        <end position="459"/>
    </location>
</feature>
<dbReference type="PANTHER" id="PTHR14894:SF0">
    <property type="entry name" value="CDK5 REGULATORY SUBUNIT-ASSOCIATED PROTEIN 3"/>
    <property type="match status" value="1"/>
</dbReference>